<feature type="compositionally biased region" description="Low complexity" evidence="1">
    <location>
        <begin position="49"/>
        <end position="60"/>
    </location>
</feature>
<keyword evidence="4" id="KW-1185">Reference proteome</keyword>
<dbReference type="PROSITE" id="PS51257">
    <property type="entry name" value="PROKAR_LIPOPROTEIN"/>
    <property type="match status" value="1"/>
</dbReference>
<reference evidence="4" key="1">
    <citation type="journal article" date="2019" name="Int. J. Syst. Evol. Microbiol.">
        <title>The Global Catalogue of Microorganisms (GCM) 10K type strain sequencing project: providing services to taxonomists for standard genome sequencing and annotation.</title>
        <authorList>
            <consortium name="The Broad Institute Genomics Platform"/>
            <consortium name="The Broad Institute Genome Sequencing Center for Infectious Disease"/>
            <person name="Wu L."/>
            <person name="Ma J."/>
        </authorList>
    </citation>
    <scope>NUCLEOTIDE SEQUENCE [LARGE SCALE GENOMIC DNA]</scope>
    <source>
        <strain evidence="4">CCM 8980</strain>
    </source>
</reference>
<accession>A0ABW4CEU1</accession>
<feature type="domain" description="DUF6287" evidence="2">
    <location>
        <begin position="223"/>
        <end position="251"/>
    </location>
</feature>
<protein>
    <submittedName>
        <fullName evidence="3">DUF6287 domain-containing protein</fullName>
    </submittedName>
</protein>
<evidence type="ECO:0000259" key="2">
    <source>
        <dbReference type="Pfam" id="PF19804"/>
    </source>
</evidence>
<dbReference type="EMBL" id="JBHTOC010000002">
    <property type="protein sequence ID" value="MFD1429073.1"/>
    <property type="molecule type" value="Genomic_DNA"/>
</dbReference>
<gene>
    <name evidence="3" type="ORF">ACFQ4P_02265</name>
</gene>
<feature type="compositionally biased region" description="Low complexity" evidence="1">
    <location>
        <begin position="27"/>
        <end position="40"/>
    </location>
</feature>
<dbReference type="RefSeq" id="WP_203627168.1">
    <property type="nucleotide sequence ID" value="NZ_BOLQ01000011.1"/>
</dbReference>
<sequence length="360" mass="38389">MKKTGLLIALMLLGGLTIGCGNRGRVPATAPAPAKSAKTSTRVKGESGNTNKATDTSKTATAKNKSAFKAATTKMNFSKIKRGDYSSLMAGKWTEIASSMRLYNGTKTALHAGGTRNLTVTQDEIADGSMRLRGGDLLDAEGAHKLVFRQKQGQLSASLVDQIVATNWAVDFFPSGTTNAYQSVTGEAKNKYNLIQVWNSINGQTAVYAENVSAADLKAYMGLDVRALAKGDYASLIGTWKNPTDGETLEVVDKMVKKPANVKLSDGEGIMVANQDYKGRHEVIIAGKVDMDGLMQASISYFIDPTEEPSSMQPLVLLPKGVQAPALGGTIEDDSDMTRDRLILGGGQSGFAKQAYYKVD</sequence>
<comment type="caution">
    <text evidence="3">The sequence shown here is derived from an EMBL/GenBank/DDBJ whole genome shotgun (WGS) entry which is preliminary data.</text>
</comment>
<evidence type="ECO:0000313" key="4">
    <source>
        <dbReference type="Proteomes" id="UP001597196"/>
    </source>
</evidence>
<name>A0ABW4CEU1_9LACO</name>
<dbReference type="Proteomes" id="UP001597196">
    <property type="component" value="Unassembled WGS sequence"/>
</dbReference>
<dbReference type="Pfam" id="PF19804">
    <property type="entry name" value="DUF6287"/>
    <property type="match status" value="1"/>
</dbReference>
<evidence type="ECO:0000256" key="1">
    <source>
        <dbReference type="SAM" id="MobiDB-lite"/>
    </source>
</evidence>
<organism evidence="3 4">
    <name type="scientific">Lacticaseibacillus mingshuiensis</name>
    <dbReference type="NCBI Taxonomy" id="2799574"/>
    <lineage>
        <taxon>Bacteria</taxon>
        <taxon>Bacillati</taxon>
        <taxon>Bacillota</taxon>
        <taxon>Bacilli</taxon>
        <taxon>Lactobacillales</taxon>
        <taxon>Lactobacillaceae</taxon>
        <taxon>Lacticaseibacillus</taxon>
    </lineage>
</organism>
<evidence type="ECO:0000313" key="3">
    <source>
        <dbReference type="EMBL" id="MFD1429073.1"/>
    </source>
</evidence>
<feature type="region of interest" description="Disordered" evidence="1">
    <location>
        <begin position="27"/>
        <end position="60"/>
    </location>
</feature>
<proteinExistence type="predicted"/>
<dbReference type="InterPro" id="IPR046254">
    <property type="entry name" value="DUF6287"/>
</dbReference>